<proteinExistence type="predicted"/>
<organism evidence="1">
    <name type="scientific">marine metagenome</name>
    <dbReference type="NCBI Taxonomy" id="408172"/>
    <lineage>
        <taxon>unclassified sequences</taxon>
        <taxon>metagenomes</taxon>
        <taxon>ecological metagenomes</taxon>
    </lineage>
</organism>
<reference evidence="1" key="1">
    <citation type="submission" date="2018-05" db="EMBL/GenBank/DDBJ databases">
        <authorList>
            <person name="Lanie J.A."/>
            <person name="Ng W.-L."/>
            <person name="Kazmierczak K.M."/>
            <person name="Andrzejewski T.M."/>
            <person name="Davidsen T.M."/>
            <person name="Wayne K.J."/>
            <person name="Tettelin H."/>
            <person name="Glass J.I."/>
            <person name="Rusch D."/>
            <person name="Podicherti R."/>
            <person name="Tsui H.-C.T."/>
            <person name="Winkler M.E."/>
        </authorList>
    </citation>
    <scope>NUCLEOTIDE SEQUENCE</scope>
</reference>
<feature type="non-terminal residue" evidence="1">
    <location>
        <position position="56"/>
    </location>
</feature>
<dbReference type="EMBL" id="UINC01081394">
    <property type="protein sequence ID" value="SVC25201.1"/>
    <property type="molecule type" value="Genomic_DNA"/>
</dbReference>
<gene>
    <name evidence="1" type="ORF">METZ01_LOCUS278055</name>
</gene>
<dbReference type="AlphaFoldDB" id="A0A382KRC1"/>
<evidence type="ECO:0000313" key="1">
    <source>
        <dbReference type="EMBL" id="SVC25201.1"/>
    </source>
</evidence>
<sequence length="56" mass="6334">MAPYLLARRIHNRLTNDIRRGHNSHRQGDLYRSSNCGCAHRPRRLDATGAFGCAVT</sequence>
<name>A0A382KRC1_9ZZZZ</name>
<accession>A0A382KRC1</accession>
<protein>
    <submittedName>
        <fullName evidence="1">Uncharacterized protein</fullName>
    </submittedName>
</protein>